<keyword evidence="2" id="KW-1185">Reference proteome</keyword>
<organism evidence="1 2">
    <name type="scientific">Lentzea miocenica</name>
    <dbReference type="NCBI Taxonomy" id="3095431"/>
    <lineage>
        <taxon>Bacteria</taxon>
        <taxon>Bacillati</taxon>
        <taxon>Actinomycetota</taxon>
        <taxon>Actinomycetes</taxon>
        <taxon>Pseudonocardiales</taxon>
        <taxon>Pseudonocardiaceae</taxon>
        <taxon>Lentzea</taxon>
    </lineage>
</organism>
<evidence type="ECO:0008006" key="3">
    <source>
        <dbReference type="Google" id="ProtNLM"/>
    </source>
</evidence>
<name>A0ABU4T138_9PSEU</name>
<protein>
    <recommendedName>
        <fullName evidence="3">HNH endonuclease</fullName>
    </recommendedName>
</protein>
<gene>
    <name evidence="1" type="ORF">SK803_16755</name>
</gene>
<evidence type="ECO:0000313" key="2">
    <source>
        <dbReference type="Proteomes" id="UP001285521"/>
    </source>
</evidence>
<evidence type="ECO:0000313" key="1">
    <source>
        <dbReference type="EMBL" id="MDX8031877.1"/>
    </source>
</evidence>
<dbReference type="RefSeq" id="WP_319966928.1">
    <property type="nucleotide sequence ID" value="NZ_JAXAVW010000012.1"/>
</dbReference>
<reference evidence="1 2" key="2">
    <citation type="submission" date="2023-11" db="EMBL/GenBank/DDBJ databases">
        <authorList>
            <person name="Lara A.C."/>
            <person name="Chronakova A."/>
        </authorList>
    </citation>
    <scope>NUCLEOTIDE SEQUENCE [LARGE SCALE GENOMIC DNA]</scope>
    <source>
        <strain evidence="1 2">BCCO 10_0856</strain>
    </source>
</reference>
<dbReference type="EMBL" id="JAXAVW010000012">
    <property type="protein sequence ID" value="MDX8031877.1"/>
    <property type="molecule type" value="Genomic_DNA"/>
</dbReference>
<proteinExistence type="predicted"/>
<dbReference type="Proteomes" id="UP001285521">
    <property type="component" value="Unassembled WGS sequence"/>
</dbReference>
<reference evidence="1 2" key="1">
    <citation type="submission" date="2023-11" db="EMBL/GenBank/DDBJ databases">
        <title>Lentzea sokolovensis, sp. nov., Lentzea kristufkii, sp. nov., and Lentzea miocenensis, sp. nov., rare actinobacteria from Sokolov Coal Basin, Miocene lacustrine sediment, Czech Republic.</title>
        <authorList>
            <person name="Lara A."/>
            <person name="Kotroba L."/>
            <person name="Nouioui I."/>
            <person name="Neumann-Schaal M."/>
            <person name="Mast Y."/>
            <person name="Chronakova A."/>
        </authorList>
    </citation>
    <scope>NUCLEOTIDE SEQUENCE [LARGE SCALE GENOMIC DNA]</scope>
    <source>
        <strain evidence="1 2">BCCO 10_0856</strain>
    </source>
</reference>
<accession>A0ABU4T138</accession>
<sequence>MRWALGQTAYVYVGKESAENFGIGKDRGVWGWETSVLSKSANRDDAASLQPGDLLVLGHKAPGGPRIAEENWRQVSIEQVLFMEVTRPLYDSADVVWPDRPYPHRIDVRLVDARRQIGVDELGHRGMDALRLSGCRQGAPILYPGQEVVELLGEPELEDIDEDDLDDEFEGEVNGVALTTVRREQAWLKARAFGSAPMVTCDLCGERLPRKIVRAAHIKRRADCTEAERRRWRNNILAACTLGCDDLFEHGFIYVDDRLRIQAGPQAQGLESVLAFIDARLSGRKVSDRNGLRAPMFEAHRQRVL</sequence>
<comment type="caution">
    <text evidence="1">The sequence shown here is derived from an EMBL/GenBank/DDBJ whole genome shotgun (WGS) entry which is preliminary data.</text>
</comment>